<gene>
    <name evidence="2" type="ORF">D0544_09760</name>
</gene>
<keyword evidence="1" id="KW-0732">Signal</keyword>
<feature type="chain" id="PRO_5018236542" description="DUF885 family protein" evidence="1">
    <location>
        <begin position="27"/>
        <end position="241"/>
    </location>
</feature>
<evidence type="ECO:0008006" key="4">
    <source>
        <dbReference type="Google" id="ProtNLM"/>
    </source>
</evidence>
<dbReference type="AlphaFoldDB" id="A0A3P3VXA5"/>
<name>A0A3P3VXA5_9GAMM</name>
<evidence type="ECO:0000313" key="2">
    <source>
        <dbReference type="EMBL" id="RRJ85323.1"/>
    </source>
</evidence>
<protein>
    <recommendedName>
        <fullName evidence="4">DUF885 family protein</fullName>
    </recommendedName>
</protein>
<proteinExistence type="predicted"/>
<dbReference type="EMBL" id="QWEZ01000001">
    <property type="protein sequence ID" value="RRJ85323.1"/>
    <property type="molecule type" value="Genomic_DNA"/>
</dbReference>
<accession>A0A3P3VXA5</accession>
<evidence type="ECO:0000313" key="3">
    <source>
        <dbReference type="Proteomes" id="UP000280792"/>
    </source>
</evidence>
<dbReference type="Proteomes" id="UP000280792">
    <property type="component" value="Unassembled WGS sequence"/>
</dbReference>
<evidence type="ECO:0000256" key="1">
    <source>
        <dbReference type="SAM" id="SignalP"/>
    </source>
</evidence>
<comment type="caution">
    <text evidence="2">The sequence shown here is derived from an EMBL/GenBank/DDBJ whole genome shotgun (WGS) entry which is preliminary data.</text>
</comment>
<keyword evidence="3" id="KW-1185">Reference proteome</keyword>
<feature type="signal peptide" evidence="1">
    <location>
        <begin position="1"/>
        <end position="26"/>
    </location>
</feature>
<sequence length="241" mass="27431">MKFLVRAVRGGCLWVLLAMLSGSLQAQGEVDASQRRLAMQLITDSYMLRFYSYLGDDYLNFSGTQGINEHREGATNAARALVAATGSTELEEAWQGYDQALKAFVGNWRQQQYPDWYSLQDLYKGHRVLLELLQRNYEKGEGGEVFAVNLALLDMIEYYMHLNTEVYQAHRHPRGIEYDMAKEAVAFEKRLLPLVESKRIDSFSGLRWKFIKPLFENYEMEAAPMTLLRHGGGLAESLGAG</sequence>
<organism evidence="2 3">
    <name type="scientific">Aestuariirhabdus litorea</name>
    <dbReference type="NCBI Taxonomy" id="2528527"/>
    <lineage>
        <taxon>Bacteria</taxon>
        <taxon>Pseudomonadati</taxon>
        <taxon>Pseudomonadota</taxon>
        <taxon>Gammaproteobacteria</taxon>
        <taxon>Oceanospirillales</taxon>
        <taxon>Aestuariirhabdaceae</taxon>
        <taxon>Aestuariirhabdus</taxon>
    </lineage>
</organism>
<reference evidence="2 3" key="2">
    <citation type="submission" date="2018-12" db="EMBL/GenBank/DDBJ databases">
        <title>Simiduia agarivorans gen. nov., sp. nov., a marine, agarolytic bacterium isolated from shallow coastal water from Keelung, Taiwan.</title>
        <authorList>
            <person name="Shieh W.Y."/>
        </authorList>
    </citation>
    <scope>NUCLEOTIDE SEQUENCE [LARGE SCALE GENOMIC DNA]</scope>
    <source>
        <strain evidence="2 3">GTF-13</strain>
    </source>
</reference>
<reference evidence="2 3" key="1">
    <citation type="submission" date="2018-08" db="EMBL/GenBank/DDBJ databases">
        <authorList>
            <person name="Khan S.A."/>
        </authorList>
    </citation>
    <scope>NUCLEOTIDE SEQUENCE [LARGE SCALE GENOMIC DNA]</scope>
    <source>
        <strain evidence="2 3">GTF-13</strain>
    </source>
</reference>